<reference evidence="2 3" key="1">
    <citation type="journal article" date="2013" name="Int. J. Syst. Evol. Microbiol.">
        <title>Roseomonas aerophila sp. nov., isolated from air.</title>
        <authorList>
            <person name="Kim S.J."/>
            <person name="Weon H.Y."/>
            <person name="Ahn J.H."/>
            <person name="Hong S.B."/>
            <person name="Seok S.J."/>
            <person name="Whang K.S."/>
            <person name="Kwon S.W."/>
        </authorList>
    </citation>
    <scope>NUCLEOTIDE SEQUENCE [LARGE SCALE GENOMIC DNA]</scope>
    <source>
        <strain evidence="2 3">NBRC 108923</strain>
    </source>
</reference>
<evidence type="ECO:0000313" key="3">
    <source>
        <dbReference type="Proteomes" id="UP000626026"/>
    </source>
</evidence>
<protein>
    <recommendedName>
        <fullName evidence="4">Chromosome segregation protein SMC</fullName>
    </recommendedName>
</protein>
<comment type="caution">
    <text evidence="2">The sequence shown here is derived from an EMBL/GenBank/DDBJ whole genome shotgun (WGS) entry which is preliminary data.</text>
</comment>
<gene>
    <name evidence="2" type="ORF">IBL26_25475</name>
</gene>
<feature type="region of interest" description="Disordered" evidence="1">
    <location>
        <begin position="166"/>
        <end position="189"/>
    </location>
</feature>
<sequence>RAVAAEAALDAAGTRAQAAAAERDIANAELARQAEAIAPLLPLMRRLGMWPAETLLAVPADPETALRGTLVLRGMARHVALQAAALREAQERAMAASGKAEQEGRILAQARDEAHAAAAEVEAALATARAHRTEAQSQEAATARAATQAAARATDIQGVLERLAEARAKAEAEERARAAREQAEAEARA</sequence>
<evidence type="ECO:0008006" key="4">
    <source>
        <dbReference type="Google" id="ProtNLM"/>
    </source>
</evidence>
<dbReference type="EMBL" id="JACTVA010000136">
    <property type="protein sequence ID" value="MBC9210190.1"/>
    <property type="molecule type" value="Genomic_DNA"/>
</dbReference>
<evidence type="ECO:0000256" key="1">
    <source>
        <dbReference type="SAM" id="MobiDB-lite"/>
    </source>
</evidence>
<feature type="non-terminal residue" evidence="2">
    <location>
        <position position="1"/>
    </location>
</feature>
<keyword evidence="3" id="KW-1185">Reference proteome</keyword>
<organism evidence="2 3">
    <name type="scientific">Teichococcus aerophilus</name>
    <dbReference type="NCBI Taxonomy" id="1224513"/>
    <lineage>
        <taxon>Bacteria</taxon>
        <taxon>Pseudomonadati</taxon>
        <taxon>Pseudomonadota</taxon>
        <taxon>Alphaproteobacteria</taxon>
        <taxon>Acetobacterales</taxon>
        <taxon>Roseomonadaceae</taxon>
        <taxon>Roseomonas</taxon>
    </lineage>
</organism>
<dbReference type="Proteomes" id="UP000626026">
    <property type="component" value="Unassembled WGS sequence"/>
</dbReference>
<feature type="non-terminal residue" evidence="2">
    <location>
        <position position="189"/>
    </location>
</feature>
<name>A0ABR7RWD3_9PROT</name>
<evidence type="ECO:0000313" key="2">
    <source>
        <dbReference type="EMBL" id="MBC9210190.1"/>
    </source>
</evidence>
<proteinExistence type="predicted"/>
<accession>A0ABR7RWD3</accession>